<reference evidence="4 5" key="1">
    <citation type="submission" date="2020-03" db="EMBL/GenBank/DDBJ databases">
        <title>Draft genome of Streptomyces sp. ventii, isolated from the Axial Seamount in the Pacific Ocean, and resequencing of the two type strains Streptomyces lonarensis strain NCL 716 and Streptomyces bohaiensis strain 11A07.</title>
        <authorList>
            <person name="Loughran R.M."/>
            <person name="Pfannmuller K.M."/>
            <person name="Wasson B.J."/>
            <person name="Deadmond M.C."/>
            <person name="Paddock B.E."/>
            <person name="Koyack M.J."/>
            <person name="Gallegos D.A."/>
            <person name="Mitchell E.A."/>
            <person name="Ushijima B."/>
            <person name="Saw J.H."/>
            <person name="Mcphail K.L."/>
            <person name="Videau P."/>
        </authorList>
    </citation>
    <scope>NUCLEOTIDE SEQUENCE [LARGE SCALE GENOMIC DNA]</scope>
    <source>
        <strain evidence="4 5">NCL716</strain>
    </source>
</reference>
<name>A0A7X6I0Y8_9ACTN</name>
<proteinExistence type="predicted"/>
<evidence type="ECO:0000256" key="2">
    <source>
        <dbReference type="SAM" id="MobiDB-lite"/>
    </source>
</evidence>
<protein>
    <submittedName>
        <fullName evidence="4">MerR family transcriptional regulator</fullName>
    </submittedName>
</protein>
<dbReference type="GO" id="GO:0003677">
    <property type="term" value="F:DNA binding"/>
    <property type="evidence" value="ECO:0007669"/>
    <property type="project" value="UniProtKB-KW"/>
</dbReference>
<dbReference type="PANTHER" id="PTHR30204:SF98">
    <property type="entry name" value="HTH-TYPE TRANSCRIPTIONAL REGULATOR ADHR"/>
    <property type="match status" value="1"/>
</dbReference>
<sequence length="235" mass="24913">MRIGELSHRTGVPVATIKYYLREGLLPPGEATGRNQAVYGEDHARRLRLARALITVGGLSVAAAREVLEALAAPDRSTYNALAVAHTTVTRHERDPAVPEEARERAAERVRRLIAEQGWQLPPDLPAARTLTDTLATMEHLGNHSFAARLDRFAAASELVAAADVDCVDEVRGSAEAMAETMVVGTVLGDAALAALRRLAQQDAARRRYAPAARDGDTDGDCPQPGAAAGDAPAG</sequence>
<organism evidence="4 5">
    <name type="scientific">Streptomyces lonarensis</name>
    <dbReference type="NCBI Taxonomy" id="700599"/>
    <lineage>
        <taxon>Bacteria</taxon>
        <taxon>Bacillati</taxon>
        <taxon>Actinomycetota</taxon>
        <taxon>Actinomycetes</taxon>
        <taxon>Kitasatosporales</taxon>
        <taxon>Streptomycetaceae</taxon>
        <taxon>Streptomyces</taxon>
    </lineage>
</organism>
<evidence type="ECO:0000313" key="5">
    <source>
        <dbReference type="Proteomes" id="UP000578686"/>
    </source>
</evidence>
<dbReference type="InterPro" id="IPR047057">
    <property type="entry name" value="MerR_fam"/>
</dbReference>
<keyword evidence="5" id="KW-1185">Reference proteome</keyword>
<dbReference type="InterPro" id="IPR009061">
    <property type="entry name" value="DNA-bd_dom_put_sf"/>
</dbReference>
<dbReference type="PROSITE" id="PS50937">
    <property type="entry name" value="HTH_MERR_2"/>
    <property type="match status" value="1"/>
</dbReference>
<dbReference type="Gene3D" id="1.10.1660.10">
    <property type="match status" value="1"/>
</dbReference>
<dbReference type="EMBL" id="JAAVJD010000270">
    <property type="protein sequence ID" value="NJQ08263.1"/>
    <property type="molecule type" value="Genomic_DNA"/>
</dbReference>
<dbReference type="SUPFAM" id="SSF46955">
    <property type="entry name" value="Putative DNA-binding domain"/>
    <property type="match status" value="1"/>
</dbReference>
<feature type="domain" description="HTH merR-type" evidence="3">
    <location>
        <begin position="1"/>
        <end position="70"/>
    </location>
</feature>
<dbReference type="PRINTS" id="PR00040">
    <property type="entry name" value="HTHMERR"/>
</dbReference>
<dbReference type="AlphaFoldDB" id="A0A7X6I0Y8"/>
<accession>A0A7X6I0Y8</accession>
<comment type="caution">
    <text evidence="4">The sequence shown here is derived from an EMBL/GenBank/DDBJ whole genome shotgun (WGS) entry which is preliminary data.</text>
</comment>
<dbReference type="SMART" id="SM00422">
    <property type="entry name" value="HTH_MERR"/>
    <property type="match status" value="1"/>
</dbReference>
<feature type="region of interest" description="Disordered" evidence="2">
    <location>
        <begin position="206"/>
        <end position="235"/>
    </location>
</feature>
<dbReference type="PANTHER" id="PTHR30204">
    <property type="entry name" value="REDOX-CYCLING DRUG-SENSING TRANSCRIPTIONAL ACTIVATOR SOXR"/>
    <property type="match status" value="1"/>
</dbReference>
<evidence type="ECO:0000256" key="1">
    <source>
        <dbReference type="ARBA" id="ARBA00023125"/>
    </source>
</evidence>
<dbReference type="InterPro" id="IPR000551">
    <property type="entry name" value="MerR-type_HTH_dom"/>
</dbReference>
<gene>
    <name evidence="4" type="ORF">HCN56_22445</name>
</gene>
<keyword evidence="1" id="KW-0238">DNA-binding</keyword>
<evidence type="ECO:0000313" key="4">
    <source>
        <dbReference type="EMBL" id="NJQ08263.1"/>
    </source>
</evidence>
<dbReference type="RefSeq" id="WP_167973991.1">
    <property type="nucleotide sequence ID" value="NZ_BHZG01000054.1"/>
</dbReference>
<dbReference type="Proteomes" id="UP000578686">
    <property type="component" value="Unassembled WGS sequence"/>
</dbReference>
<evidence type="ECO:0000259" key="3">
    <source>
        <dbReference type="PROSITE" id="PS50937"/>
    </source>
</evidence>
<dbReference type="Pfam" id="PF13411">
    <property type="entry name" value="MerR_1"/>
    <property type="match status" value="1"/>
</dbReference>
<feature type="compositionally biased region" description="Low complexity" evidence="2">
    <location>
        <begin position="221"/>
        <end position="235"/>
    </location>
</feature>
<dbReference type="GO" id="GO:0003700">
    <property type="term" value="F:DNA-binding transcription factor activity"/>
    <property type="evidence" value="ECO:0007669"/>
    <property type="project" value="InterPro"/>
</dbReference>